<sequence length="395" mass="43665">MSEVRSEYLYPCHGIHSALPKGRASGQLTICKTHLMFTVNDKTVQLGFAELEISQGGASDRLIFFNHPACADWRFYCSDRSVLKNPYLKQAPHLNSVMAKATRKRQFNWLVLTVVVLLCVLVPVGLLANLGTGSKMIAKQVPVEWEESLGSSSFDQYSLQSELMDEQRGELLLAPLVQPLLEVLPNKRYQYQFYISDDSELNAFALPGGVVVINSGLILAADSPEELLGVLSHEIVHVREQHGIRNLISSAGTYLILSAILGDVSGLMAVVVDSAPLLINQGYSRQFETQADEQGFDMLVTANIDPKGLPLFFNKLLDKEAKMLESIEDEDQRGLIETGLGFLSSHPATKDRIENLEARAASIDAEFIVLDEAFFKLQDAVAEFVVKHEEPESGL</sequence>
<proteinExistence type="inferred from homology"/>
<evidence type="ECO:0000259" key="8">
    <source>
        <dbReference type="Pfam" id="PF01435"/>
    </source>
</evidence>
<reference evidence="9 10" key="1">
    <citation type="submission" date="2008-02" db="EMBL/GenBank/DDBJ databases">
        <title>Complete sequence of Shewanella woodyi ATCC 51908.</title>
        <authorList>
            <consortium name="US DOE Joint Genome Institute"/>
            <person name="Copeland A."/>
            <person name="Lucas S."/>
            <person name="Lapidus A."/>
            <person name="Glavina del Rio T."/>
            <person name="Dalin E."/>
            <person name="Tice H."/>
            <person name="Bruce D."/>
            <person name="Goodwin L."/>
            <person name="Pitluck S."/>
            <person name="Sims D."/>
            <person name="Brettin T."/>
            <person name="Detter J.C."/>
            <person name="Han C."/>
            <person name="Kuske C.R."/>
            <person name="Schmutz J."/>
            <person name="Larimer F."/>
            <person name="Land M."/>
            <person name="Hauser L."/>
            <person name="Kyrpides N."/>
            <person name="Lykidis A."/>
            <person name="Zhao J.-S."/>
            <person name="Richardson P."/>
        </authorList>
    </citation>
    <scope>NUCLEOTIDE SEQUENCE [LARGE SCALE GENOMIC DNA]</scope>
    <source>
        <strain evidence="10">ATCC 51908 / MS32</strain>
    </source>
</reference>
<keyword evidence="10" id="KW-1185">Reference proteome</keyword>
<dbReference type="InterPro" id="IPR001915">
    <property type="entry name" value="Peptidase_M48"/>
</dbReference>
<keyword evidence="7" id="KW-0472">Membrane</keyword>
<evidence type="ECO:0000313" key="10">
    <source>
        <dbReference type="Proteomes" id="UP000002168"/>
    </source>
</evidence>
<dbReference type="GO" id="GO:0004222">
    <property type="term" value="F:metalloendopeptidase activity"/>
    <property type="evidence" value="ECO:0007669"/>
    <property type="project" value="InterPro"/>
</dbReference>
<dbReference type="GO" id="GO:0016020">
    <property type="term" value="C:membrane"/>
    <property type="evidence" value="ECO:0007669"/>
    <property type="project" value="TreeGrafter"/>
</dbReference>
<feature type="transmembrane region" description="Helical" evidence="7">
    <location>
        <begin position="107"/>
        <end position="128"/>
    </location>
</feature>
<organism evidence="9 10">
    <name type="scientific">Shewanella woodyi (strain ATCC 51908 / MS32)</name>
    <dbReference type="NCBI Taxonomy" id="392500"/>
    <lineage>
        <taxon>Bacteria</taxon>
        <taxon>Pseudomonadati</taxon>
        <taxon>Pseudomonadota</taxon>
        <taxon>Gammaproteobacteria</taxon>
        <taxon>Alteromonadales</taxon>
        <taxon>Shewanellaceae</taxon>
        <taxon>Shewanella</taxon>
    </lineage>
</organism>
<dbReference type="InterPro" id="IPR051156">
    <property type="entry name" value="Mito/Outer_Membr_Metalloprot"/>
</dbReference>
<comment type="cofactor">
    <cofactor evidence="6">
        <name>Zn(2+)</name>
        <dbReference type="ChEBI" id="CHEBI:29105"/>
    </cofactor>
    <text evidence="6">Binds 1 zinc ion per subunit.</text>
</comment>
<evidence type="ECO:0000256" key="2">
    <source>
        <dbReference type="ARBA" id="ARBA00022723"/>
    </source>
</evidence>
<accession>B1KQ99</accession>
<dbReference type="RefSeq" id="WP_012323103.1">
    <property type="nucleotide sequence ID" value="NC_010506.1"/>
</dbReference>
<dbReference type="AlphaFoldDB" id="B1KQ99"/>
<keyword evidence="2" id="KW-0479">Metal-binding</keyword>
<evidence type="ECO:0000256" key="3">
    <source>
        <dbReference type="ARBA" id="ARBA00022801"/>
    </source>
</evidence>
<dbReference type="EMBL" id="CP000961">
    <property type="protein sequence ID" value="ACA84754.1"/>
    <property type="molecule type" value="Genomic_DNA"/>
</dbReference>
<keyword evidence="5 6" id="KW-0482">Metalloprotease</keyword>
<dbReference type="STRING" id="392500.Swoo_0456"/>
<dbReference type="CDD" id="cd07332">
    <property type="entry name" value="M48C_Oma1_like"/>
    <property type="match status" value="1"/>
</dbReference>
<evidence type="ECO:0000256" key="4">
    <source>
        <dbReference type="ARBA" id="ARBA00022833"/>
    </source>
</evidence>
<dbReference type="HOGENOM" id="CLU_029002_0_2_6"/>
<dbReference type="GO" id="GO:0046872">
    <property type="term" value="F:metal ion binding"/>
    <property type="evidence" value="ECO:0007669"/>
    <property type="project" value="UniProtKB-KW"/>
</dbReference>
<dbReference type="Gene3D" id="3.30.2010.10">
    <property type="entry name" value="Metalloproteases ('zincins'), catalytic domain"/>
    <property type="match status" value="1"/>
</dbReference>
<keyword evidence="4 6" id="KW-0862">Zinc</keyword>
<evidence type="ECO:0000313" key="9">
    <source>
        <dbReference type="EMBL" id="ACA84754.1"/>
    </source>
</evidence>
<keyword evidence="3 6" id="KW-0378">Hydrolase</keyword>
<dbReference type="GO" id="GO:0051603">
    <property type="term" value="P:proteolysis involved in protein catabolic process"/>
    <property type="evidence" value="ECO:0007669"/>
    <property type="project" value="TreeGrafter"/>
</dbReference>
<evidence type="ECO:0000256" key="7">
    <source>
        <dbReference type="SAM" id="Phobius"/>
    </source>
</evidence>
<name>B1KQ99_SHEWM</name>
<dbReference type="KEGG" id="swd:Swoo_0456"/>
<feature type="domain" description="Peptidase M48" evidence="8">
    <location>
        <begin position="185"/>
        <end position="359"/>
    </location>
</feature>
<dbReference type="Pfam" id="PF01435">
    <property type="entry name" value="Peptidase_M48"/>
    <property type="match status" value="1"/>
</dbReference>
<protein>
    <submittedName>
        <fullName evidence="9">Peptidase M48 Ste24p</fullName>
    </submittedName>
</protein>
<evidence type="ECO:0000256" key="6">
    <source>
        <dbReference type="RuleBase" id="RU003983"/>
    </source>
</evidence>
<dbReference type="PANTHER" id="PTHR22726:SF1">
    <property type="entry name" value="METALLOENDOPEPTIDASE OMA1, MITOCHONDRIAL"/>
    <property type="match status" value="1"/>
</dbReference>
<keyword evidence="1 6" id="KW-0645">Protease</keyword>
<comment type="similarity">
    <text evidence="6">Belongs to the peptidase M48 family.</text>
</comment>
<keyword evidence="7" id="KW-1133">Transmembrane helix</keyword>
<dbReference type="eggNOG" id="COG4783">
    <property type="taxonomic scope" value="Bacteria"/>
</dbReference>
<dbReference type="Proteomes" id="UP000002168">
    <property type="component" value="Chromosome"/>
</dbReference>
<keyword evidence="7" id="KW-0812">Transmembrane</keyword>
<evidence type="ECO:0000256" key="1">
    <source>
        <dbReference type="ARBA" id="ARBA00022670"/>
    </source>
</evidence>
<evidence type="ECO:0000256" key="5">
    <source>
        <dbReference type="ARBA" id="ARBA00023049"/>
    </source>
</evidence>
<gene>
    <name evidence="9" type="ordered locus">Swoo_0456</name>
</gene>
<dbReference type="PANTHER" id="PTHR22726">
    <property type="entry name" value="METALLOENDOPEPTIDASE OMA1"/>
    <property type="match status" value="1"/>
</dbReference>